<dbReference type="InterPro" id="IPR029058">
    <property type="entry name" value="AB_hydrolase_fold"/>
</dbReference>
<dbReference type="InterPro" id="IPR012223">
    <property type="entry name" value="TEII"/>
</dbReference>
<dbReference type="GO" id="GO:0016787">
    <property type="term" value="F:hydrolase activity"/>
    <property type="evidence" value="ECO:0007669"/>
    <property type="project" value="UniProtKB-KW"/>
</dbReference>
<dbReference type="Pfam" id="PF00975">
    <property type="entry name" value="Thioesterase"/>
    <property type="match status" value="1"/>
</dbReference>
<dbReference type="PANTHER" id="PTHR11487:SF0">
    <property type="entry name" value="S-ACYL FATTY ACID SYNTHASE THIOESTERASE, MEDIUM CHAIN"/>
    <property type="match status" value="1"/>
</dbReference>
<proteinExistence type="inferred from homology"/>
<gene>
    <name evidence="4" type="ORF">HDA36_006360</name>
</gene>
<protein>
    <submittedName>
        <fullName evidence="4">Pyochelin biosynthetic protein PchC</fullName>
    </submittedName>
</protein>
<dbReference type="RefSeq" id="WP_184399560.1">
    <property type="nucleotide sequence ID" value="NZ_BAAAJD010000191.1"/>
</dbReference>
<feature type="domain" description="Thioesterase TesA-like" evidence="3">
    <location>
        <begin position="28"/>
        <end position="252"/>
    </location>
</feature>
<dbReference type="GO" id="GO:0008610">
    <property type="term" value="P:lipid biosynthetic process"/>
    <property type="evidence" value="ECO:0007669"/>
    <property type="project" value="TreeGrafter"/>
</dbReference>
<organism evidence="4 5">
    <name type="scientific">Nocardiopsis composta</name>
    <dbReference type="NCBI Taxonomy" id="157465"/>
    <lineage>
        <taxon>Bacteria</taxon>
        <taxon>Bacillati</taxon>
        <taxon>Actinomycetota</taxon>
        <taxon>Actinomycetes</taxon>
        <taxon>Streptosporangiales</taxon>
        <taxon>Nocardiopsidaceae</taxon>
        <taxon>Nocardiopsis</taxon>
    </lineage>
</organism>
<dbReference type="SMART" id="SM00824">
    <property type="entry name" value="PKS_TE"/>
    <property type="match status" value="1"/>
</dbReference>
<dbReference type="PANTHER" id="PTHR11487">
    <property type="entry name" value="THIOESTERASE"/>
    <property type="match status" value="1"/>
</dbReference>
<evidence type="ECO:0000259" key="3">
    <source>
        <dbReference type="SMART" id="SM00824"/>
    </source>
</evidence>
<dbReference type="AlphaFoldDB" id="A0A7W8VH42"/>
<dbReference type="InterPro" id="IPR020802">
    <property type="entry name" value="TesA-like"/>
</dbReference>
<dbReference type="Gene3D" id="3.40.50.1820">
    <property type="entry name" value="alpha/beta hydrolase"/>
    <property type="match status" value="1"/>
</dbReference>
<comment type="caution">
    <text evidence="4">The sequence shown here is derived from an EMBL/GenBank/DDBJ whole genome shotgun (WGS) entry which is preliminary data.</text>
</comment>
<evidence type="ECO:0000313" key="5">
    <source>
        <dbReference type="Proteomes" id="UP000572635"/>
    </source>
</evidence>
<evidence type="ECO:0000256" key="1">
    <source>
        <dbReference type="ARBA" id="ARBA00007169"/>
    </source>
</evidence>
<comment type="similarity">
    <text evidence="1">Belongs to the thioesterase family.</text>
</comment>
<evidence type="ECO:0000256" key="2">
    <source>
        <dbReference type="ARBA" id="ARBA00022801"/>
    </source>
</evidence>
<dbReference type="EMBL" id="JACHDB010000002">
    <property type="protein sequence ID" value="MBB5436212.1"/>
    <property type="molecule type" value="Genomic_DNA"/>
</dbReference>
<dbReference type="Proteomes" id="UP000572635">
    <property type="component" value="Unassembled WGS sequence"/>
</dbReference>
<keyword evidence="5" id="KW-1185">Reference proteome</keyword>
<keyword evidence="2" id="KW-0378">Hydrolase</keyword>
<accession>A0A7W8VH42</accession>
<evidence type="ECO:0000313" key="4">
    <source>
        <dbReference type="EMBL" id="MBB5436212.1"/>
    </source>
</evidence>
<sequence>MATRSGERRHSSWFRRPSPAPGARVRLVCFPHAGGAASFYARWPRPAGPLVEVLCVQYPGREEREGEPFAGSVEEIAAGVAAELDGPVAGSGRAAAPVALFGHSLGAVVAYETARRLRAAPRHLFASGRPAPDEPETSTLHLGGDDALLAELRRLGGTPEELLADPVVRSLVLSRLRADYRLNELYRHAGGPPLDAPVTALLGGSDPEVDAERAERWKAHTSAAFDTEVFPGDHFYLAEREEEVVAAVLARLGLPRVVARRWPSTP</sequence>
<dbReference type="SUPFAM" id="SSF53474">
    <property type="entry name" value="alpha/beta-Hydrolases"/>
    <property type="match status" value="1"/>
</dbReference>
<dbReference type="InterPro" id="IPR001031">
    <property type="entry name" value="Thioesterase"/>
</dbReference>
<name>A0A7W8VH42_9ACTN</name>
<reference evidence="4 5" key="1">
    <citation type="submission" date="2020-08" db="EMBL/GenBank/DDBJ databases">
        <title>Sequencing the genomes of 1000 actinobacteria strains.</title>
        <authorList>
            <person name="Klenk H.-P."/>
        </authorList>
    </citation>
    <scope>NUCLEOTIDE SEQUENCE [LARGE SCALE GENOMIC DNA]</scope>
    <source>
        <strain evidence="4 5">DSM 44551</strain>
    </source>
</reference>